<evidence type="ECO:0000256" key="1">
    <source>
        <dbReference type="SAM" id="Phobius"/>
    </source>
</evidence>
<keyword evidence="3" id="KW-1185">Reference proteome</keyword>
<protein>
    <submittedName>
        <fullName evidence="2">Uu.00g065280.m01.CDS01</fullName>
    </submittedName>
</protein>
<feature type="transmembrane region" description="Helical" evidence="1">
    <location>
        <begin position="101"/>
        <end position="120"/>
    </location>
</feature>
<accession>A0AAI8VUY3</accession>
<dbReference type="EMBL" id="CAUWAG010000018">
    <property type="protein sequence ID" value="CAJ2510903.1"/>
    <property type="molecule type" value="Genomic_DNA"/>
</dbReference>
<proteinExistence type="predicted"/>
<sequence>MSSVLATGTSSFGELSKGFMATARAALPLHASAWDAVMEPVQKLLETSDRDHQEMLSKLWLQHTYSQLNVICVTSALMGGVIATSFTWPLLEQVSQGDQKVILGVWYSALLLALGAIATATQQAVRIARLNTYPDSGQRMRDMLGTLQGTQWRTRKLQLFVWQTPVMLQNGSIYMFIARLVVLIWKAVADDCRSSNSRYVGKGGTTRARR</sequence>
<keyword evidence="1" id="KW-0472">Membrane</keyword>
<comment type="caution">
    <text evidence="2">The sequence shown here is derived from an EMBL/GenBank/DDBJ whole genome shotgun (WGS) entry which is preliminary data.</text>
</comment>
<organism evidence="2 3">
    <name type="scientific">Anthostomella pinea</name>
    <dbReference type="NCBI Taxonomy" id="933095"/>
    <lineage>
        <taxon>Eukaryota</taxon>
        <taxon>Fungi</taxon>
        <taxon>Dikarya</taxon>
        <taxon>Ascomycota</taxon>
        <taxon>Pezizomycotina</taxon>
        <taxon>Sordariomycetes</taxon>
        <taxon>Xylariomycetidae</taxon>
        <taxon>Xylariales</taxon>
        <taxon>Xylariaceae</taxon>
        <taxon>Anthostomella</taxon>
    </lineage>
</organism>
<name>A0AAI8VUY3_9PEZI</name>
<reference evidence="2" key="1">
    <citation type="submission" date="2023-10" db="EMBL/GenBank/DDBJ databases">
        <authorList>
            <person name="Hackl T."/>
        </authorList>
    </citation>
    <scope>NUCLEOTIDE SEQUENCE</scope>
</reference>
<keyword evidence="1" id="KW-1133">Transmembrane helix</keyword>
<gene>
    <name evidence="2" type="ORF">KHLLAP_LOCUS11371</name>
</gene>
<evidence type="ECO:0000313" key="2">
    <source>
        <dbReference type="EMBL" id="CAJ2510903.1"/>
    </source>
</evidence>
<feature type="transmembrane region" description="Helical" evidence="1">
    <location>
        <begin position="68"/>
        <end position="89"/>
    </location>
</feature>
<dbReference type="AlphaFoldDB" id="A0AAI8VUY3"/>
<dbReference type="Proteomes" id="UP001295740">
    <property type="component" value="Unassembled WGS sequence"/>
</dbReference>
<evidence type="ECO:0000313" key="3">
    <source>
        <dbReference type="Proteomes" id="UP001295740"/>
    </source>
</evidence>
<keyword evidence="1" id="KW-0812">Transmembrane</keyword>